<dbReference type="OrthoDB" id="163160at2"/>
<evidence type="ECO:0000313" key="2">
    <source>
        <dbReference type="Proteomes" id="UP000460272"/>
    </source>
</evidence>
<dbReference type="Gene3D" id="3.30.70.100">
    <property type="match status" value="1"/>
</dbReference>
<evidence type="ECO:0008006" key="3">
    <source>
        <dbReference type="Google" id="ProtNLM"/>
    </source>
</evidence>
<dbReference type="EMBL" id="RPFW01000004">
    <property type="protein sequence ID" value="TVZ02898.1"/>
    <property type="molecule type" value="Genomic_DNA"/>
</dbReference>
<comment type="caution">
    <text evidence="1">The sequence shown here is derived from an EMBL/GenBank/DDBJ whole genome shotgun (WGS) entry which is preliminary data.</text>
</comment>
<name>A0A6P2BVF4_9ACTN</name>
<reference evidence="1 2" key="1">
    <citation type="submission" date="2018-11" db="EMBL/GenBank/DDBJ databases">
        <title>Trebonia kvetii gen.nov., sp.nov., a novel acidophilic actinobacterium, and proposal of the new actinobacterial family Treboniaceae fam. nov.</title>
        <authorList>
            <person name="Rapoport D."/>
            <person name="Sagova-Mareckova M."/>
            <person name="Sedlacek I."/>
            <person name="Provaznik J."/>
            <person name="Kralova S."/>
            <person name="Pavlinic D."/>
            <person name="Benes V."/>
            <person name="Kopecky J."/>
        </authorList>
    </citation>
    <scope>NUCLEOTIDE SEQUENCE [LARGE SCALE GENOMIC DNA]</scope>
    <source>
        <strain evidence="1 2">15Tr583</strain>
    </source>
</reference>
<dbReference type="AlphaFoldDB" id="A0A6P2BVF4"/>
<evidence type="ECO:0000313" key="1">
    <source>
        <dbReference type="EMBL" id="TVZ02898.1"/>
    </source>
</evidence>
<accession>A0A6P2BVF4</accession>
<dbReference type="InterPro" id="IPR011008">
    <property type="entry name" value="Dimeric_a/b-barrel"/>
</dbReference>
<dbReference type="SUPFAM" id="SSF54909">
    <property type="entry name" value="Dimeric alpha+beta barrel"/>
    <property type="match status" value="1"/>
</dbReference>
<organism evidence="1 2">
    <name type="scientific">Trebonia kvetii</name>
    <dbReference type="NCBI Taxonomy" id="2480626"/>
    <lineage>
        <taxon>Bacteria</taxon>
        <taxon>Bacillati</taxon>
        <taxon>Actinomycetota</taxon>
        <taxon>Actinomycetes</taxon>
        <taxon>Streptosporangiales</taxon>
        <taxon>Treboniaceae</taxon>
        <taxon>Trebonia</taxon>
    </lineage>
</organism>
<keyword evidence="2" id="KW-1185">Reference proteome</keyword>
<sequence>MTDWATAWQRLRPLLAISFLESRGQRISRYIAVALDDLRPEPPRILGGFSGTTPVMLAVKDEEGKERRRTSMFARTSTWSGSPEALQKWADNSVSTVKGFVEGLPGNAGVVFLVDRDGGTALTMTLWDSDDAAKATDRFAEQSRAATVAATGTELIARGSYEVVARSETQGNGRR</sequence>
<protein>
    <recommendedName>
        <fullName evidence="3">ABM domain-containing protein</fullName>
    </recommendedName>
</protein>
<gene>
    <name evidence="1" type="ORF">EAS64_20685</name>
</gene>
<dbReference type="RefSeq" id="WP_145855153.1">
    <property type="nucleotide sequence ID" value="NZ_RPFW01000004.1"/>
</dbReference>
<dbReference type="Proteomes" id="UP000460272">
    <property type="component" value="Unassembled WGS sequence"/>
</dbReference>
<proteinExistence type="predicted"/>